<dbReference type="EMBL" id="CM039171">
    <property type="protein sequence ID" value="KAH9796060.1"/>
    <property type="molecule type" value="Genomic_DNA"/>
</dbReference>
<evidence type="ECO:0000313" key="2">
    <source>
        <dbReference type="Proteomes" id="UP000829398"/>
    </source>
</evidence>
<dbReference type="Proteomes" id="UP000829398">
    <property type="component" value="Chromosome 2"/>
</dbReference>
<proteinExistence type="predicted"/>
<gene>
    <name evidence="1" type="ORF">KPL71_005423</name>
</gene>
<evidence type="ECO:0000313" key="1">
    <source>
        <dbReference type="EMBL" id="KAH9796060.1"/>
    </source>
</evidence>
<accession>A0ACB8NFA0</accession>
<reference evidence="2" key="1">
    <citation type="journal article" date="2023" name="Hortic. Res.">
        <title>A chromosome-level phased genome enabling allele-level studies in sweet orange: a case study on citrus Huanglongbing tolerance.</title>
        <authorList>
            <person name="Wu B."/>
            <person name="Yu Q."/>
            <person name="Deng Z."/>
            <person name="Duan Y."/>
            <person name="Luo F."/>
            <person name="Gmitter F. Jr."/>
        </authorList>
    </citation>
    <scope>NUCLEOTIDE SEQUENCE [LARGE SCALE GENOMIC DNA]</scope>
    <source>
        <strain evidence="2">cv. Valencia</strain>
    </source>
</reference>
<organism evidence="1 2">
    <name type="scientific">Citrus sinensis</name>
    <name type="common">Sweet orange</name>
    <name type="synonym">Citrus aurantium var. sinensis</name>
    <dbReference type="NCBI Taxonomy" id="2711"/>
    <lineage>
        <taxon>Eukaryota</taxon>
        <taxon>Viridiplantae</taxon>
        <taxon>Streptophyta</taxon>
        <taxon>Embryophyta</taxon>
        <taxon>Tracheophyta</taxon>
        <taxon>Spermatophyta</taxon>
        <taxon>Magnoliopsida</taxon>
        <taxon>eudicotyledons</taxon>
        <taxon>Gunneridae</taxon>
        <taxon>Pentapetalae</taxon>
        <taxon>rosids</taxon>
        <taxon>malvids</taxon>
        <taxon>Sapindales</taxon>
        <taxon>Rutaceae</taxon>
        <taxon>Aurantioideae</taxon>
        <taxon>Citrus</taxon>
    </lineage>
</organism>
<name>A0ACB8NFA0_CITSI</name>
<keyword evidence="2" id="KW-1185">Reference proteome</keyword>
<protein>
    <submittedName>
        <fullName evidence="1">WPP domain-associated protein</fullName>
    </submittedName>
</protein>
<sequence length="990" mass="111957">MEVSPTALEGSCGVVNGSVCVVGDESVMIDNNVEENENPANLVEDFDSYWDDINDRLTISRMVSDSVIKGMVNAIEQEAAEKIAEKELELVRLRESLHLYHVGAEESEPFQSLVMKHESGSVKHGSYSSLSDYDRIGESVGGLKNVAKEQLKNLRKEIDRIKGCSSLRRIGSGSEMVGLGGILQDKVSDIRWMDVDKALDSLRTTLDTILNCADNTVYLSKASLCQWQQEKEFQGEIEDMVIMNCFRSLKEEFEERLWDQSAQFYDNESLNWLGKIKEISSLREELNAISKSLSVSEIGHLTSHGSIEMGEEWDTNKWTDHLHRKTSSNHVGVSTSPSEGNGKHDESVIVMSENLDSNLKHMSKEELVNHFKAEMTKMKRIHELKVTEMTEDLFALKREYLKERGPSLPIKKDKEFDILRKKIPEVLSKLDDILVENEKLPAFSENAEGLCNFKDRLESLLLENRQLRSLLTDKKNEVKRLSLKVSDTAEIMLQRSLTEENLVERIGNLQGALDDAHIEASITEGVYKCLLGEAADFIKSVSKKSDLEYELMQEVYEIIFSDAAHNATPLAEENLVKRIGNLQGALDDANIEASISEGVYKCLLREAVDSIKSVSEKSDLEYELMQEVYGIIFSDAAHNATPGSTCAFEDSDMESVIMQDLYEVIFREALKEAEVKLNELNQKYFMETELRRLEVAEKEKLKQETRLLSSLVEEKENLVSEAAATLLEEKDLSKSLSQELSHLRDETSRQQILISKSNKEFNDLKGNLTDALEQIEQYKLEVHDLKQKLELAMKELRDTNEETRKQVQLLVIFIQGLSKTVADFECRAVADIERCNFRLDSLSSQSKGLILKANVITRTGLSYKQKLERRCSDLQKAEAESCEAISVADCALVDLLGDEVDTLSGLLEKIYIALDHYSSVLQHYPGIMEILRLVRRELSGEFIKDSGTRGSLDRFEIWKSCGSSALFLFGPAASYFVTSDIMGWDYSKHI</sequence>
<comment type="caution">
    <text evidence="1">The sequence shown here is derived from an EMBL/GenBank/DDBJ whole genome shotgun (WGS) entry which is preliminary data.</text>
</comment>